<evidence type="ECO:0000313" key="3">
    <source>
        <dbReference type="Proteomes" id="UP000663297"/>
    </source>
</evidence>
<gene>
    <name evidence="2" type="ORF">HYE67_002306</name>
</gene>
<dbReference type="Gene3D" id="3.20.20.70">
    <property type="entry name" value="Aldolase class I"/>
    <property type="match status" value="1"/>
</dbReference>
<sequence length="116" mass="12679">MSNVEVTENGAAPTIHKPHHNAALPYQSVGDFLSNTNNFKIIESTLREGEQFANAYFDTGISSLAKALSDFGVEYIELTSPLASPQSRKDCEEICKLGLKAKILTRESSIAKDMES</sequence>
<dbReference type="Proteomes" id="UP000663297">
    <property type="component" value="Chromosome 1"/>
</dbReference>
<dbReference type="Pfam" id="PF00682">
    <property type="entry name" value="HMGL-like"/>
    <property type="match status" value="1"/>
</dbReference>
<dbReference type="AlphaFoldDB" id="A0A7S8D1B9"/>
<dbReference type="GO" id="GO:0044283">
    <property type="term" value="P:small molecule biosynthetic process"/>
    <property type="evidence" value="ECO:0007669"/>
    <property type="project" value="UniProtKB-ARBA"/>
</dbReference>
<proteinExistence type="predicted"/>
<dbReference type="SUPFAM" id="SSF51569">
    <property type="entry name" value="Aldolase"/>
    <property type="match status" value="1"/>
</dbReference>
<evidence type="ECO:0000313" key="2">
    <source>
        <dbReference type="EMBL" id="QPC60075.1"/>
    </source>
</evidence>
<reference evidence="2" key="1">
    <citation type="submission" date="2020-11" db="EMBL/GenBank/DDBJ databases">
        <title>The chromosome-scale genome resource for two endophytic Fusarium species: F. culmorum and F. pseudograminearum.</title>
        <authorList>
            <person name="Yuan Z."/>
        </authorList>
    </citation>
    <scope>NUCLEOTIDE SEQUENCE</scope>
    <source>
        <strain evidence="2">Class2-1B</strain>
    </source>
</reference>
<dbReference type="GO" id="GO:0003824">
    <property type="term" value="F:catalytic activity"/>
    <property type="evidence" value="ECO:0007669"/>
    <property type="project" value="InterPro"/>
</dbReference>
<protein>
    <recommendedName>
        <fullName evidence="1">Pyruvate carboxyltransferase domain-containing protein</fullName>
    </recommendedName>
</protein>
<organism evidence="2 3">
    <name type="scientific">Fusarium culmorum</name>
    <dbReference type="NCBI Taxonomy" id="5516"/>
    <lineage>
        <taxon>Eukaryota</taxon>
        <taxon>Fungi</taxon>
        <taxon>Dikarya</taxon>
        <taxon>Ascomycota</taxon>
        <taxon>Pezizomycotina</taxon>
        <taxon>Sordariomycetes</taxon>
        <taxon>Hypocreomycetidae</taxon>
        <taxon>Hypocreales</taxon>
        <taxon>Nectriaceae</taxon>
        <taxon>Fusarium</taxon>
    </lineage>
</organism>
<dbReference type="EMBL" id="CP064747">
    <property type="protein sequence ID" value="QPC60075.1"/>
    <property type="molecule type" value="Genomic_DNA"/>
</dbReference>
<evidence type="ECO:0000259" key="1">
    <source>
        <dbReference type="Pfam" id="PF00682"/>
    </source>
</evidence>
<feature type="domain" description="Pyruvate carboxyltransferase" evidence="1">
    <location>
        <begin position="39"/>
        <end position="114"/>
    </location>
</feature>
<dbReference type="InterPro" id="IPR000891">
    <property type="entry name" value="PYR_CT"/>
</dbReference>
<dbReference type="InterPro" id="IPR013785">
    <property type="entry name" value="Aldolase_TIM"/>
</dbReference>
<name>A0A7S8D1B9_FUSCU</name>
<accession>A0A7S8D1B9</accession>